<dbReference type="EMBL" id="BMAW01114921">
    <property type="protein sequence ID" value="GFT63997.1"/>
    <property type="molecule type" value="Genomic_DNA"/>
</dbReference>
<accession>A0A8X6PEJ1</accession>
<evidence type="ECO:0000256" key="1">
    <source>
        <dbReference type="ARBA" id="ARBA00004651"/>
    </source>
</evidence>
<dbReference type="AlphaFoldDB" id="A0A8X6PEJ1"/>
<dbReference type="Pfam" id="PF06151">
    <property type="entry name" value="Trehalose_recp"/>
    <property type="match status" value="1"/>
</dbReference>
<feature type="transmembrane region" description="Helical" evidence="8">
    <location>
        <begin position="37"/>
        <end position="57"/>
    </location>
</feature>
<name>A0A8X6PEJ1_NEPPI</name>
<protein>
    <submittedName>
        <fullName evidence="9">Uncharacterized protein</fullName>
    </submittedName>
</protein>
<keyword evidence="4 8" id="KW-0812">Transmembrane</keyword>
<proteinExistence type="inferred from homology"/>
<comment type="subcellular location">
    <subcellularLocation>
        <location evidence="1">Cell membrane</location>
        <topology evidence="1">Multi-pass membrane protein</topology>
    </subcellularLocation>
</comment>
<reference evidence="9" key="1">
    <citation type="submission" date="2020-08" db="EMBL/GenBank/DDBJ databases">
        <title>Multicomponent nature underlies the extraordinary mechanical properties of spider dragline silk.</title>
        <authorList>
            <person name="Kono N."/>
            <person name="Nakamura H."/>
            <person name="Mori M."/>
            <person name="Yoshida Y."/>
            <person name="Ohtoshi R."/>
            <person name="Malay A.D."/>
            <person name="Moran D.A.P."/>
            <person name="Tomita M."/>
            <person name="Numata K."/>
            <person name="Arakawa K."/>
        </authorList>
    </citation>
    <scope>NUCLEOTIDE SEQUENCE</scope>
</reference>
<evidence type="ECO:0000256" key="2">
    <source>
        <dbReference type="ARBA" id="ARBA00005327"/>
    </source>
</evidence>
<dbReference type="PANTHER" id="PTHR21421:SF29">
    <property type="entry name" value="GUSTATORY RECEPTOR 5A FOR TREHALOSE-RELATED"/>
    <property type="match status" value="1"/>
</dbReference>
<evidence type="ECO:0000313" key="9">
    <source>
        <dbReference type="EMBL" id="GFT63997.1"/>
    </source>
</evidence>
<dbReference type="GO" id="GO:0050916">
    <property type="term" value="P:sensory perception of sweet taste"/>
    <property type="evidence" value="ECO:0007669"/>
    <property type="project" value="UniProtKB-ARBA"/>
</dbReference>
<evidence type="ECO:0000256" key="7">
    <source>
        <dbReference type="ARBA" id="ARBA00023170"/>
    </source>
</evidence>
<feature type="transmembrane region" description="Helical" evidence="8">
    <location>
        <begin position="143"/>
        <end position="161"/>
    </location>
</feature>
<comment type="caution">
    <text evidence="9">The sequence shown here is derived from an EMBL/GenBank/DDBJ whole genome shotgun (WGS) entry which is preliminary data.</text>
</comment>
<evidence type="ECO:0000256" key="8">
    <source>
        <dbReference type="SAM" id="Phobius"/>
    </source>
</evidence>
<evidence type="ECO:0000256" key="3">
    <source>
        <dbReference type="ARBA" id="ARBA00022475"/>
    </source>
</evidence>
<keyword evidence="3" id="KW-1003">Cell membrane</keyword>
<keyword evidence="7" id="KW-0675">Receptor</keyword>
<feature type="transmembrane region" description="Helical" evidence="8">
    <location>
        <begin position="69"/>
        <end position="87"/>
    </location>
</feature>
<evidence type="ECO:0000256" key="5">
    <source>
        <dbReference type="ARBA" id="ARBA00022989"/>
    </source>
</evidence>
<dbReference type="Proteomes" id="UP000887013">
    <property type="component" value="Unassembled WGS sequence"/>
</dbReference>
<evidence type="ECO:0000313" key="10">
    <source>
        <dbReference type="Proteomes" id="UP000887013"/>
    </source>
</evidence>
<keyword evidence="5 8" id="KW-1133">Transmembrane helix</keyword>
<dbReference type="PANTHER" id="PTHR21421">
    <property type="entry name" value="GUSTATORY RECEPTOR"/>
    <property type="match status" value="1"/>
</dbReference>
<gene>
    <name evidence="9" type="ORF">NPIL_457201</name>
</gene>
<evidence type="ECO:0000256" key="4">
    <source>
        <dbReference type="ARBA" id="ARBA00022692"/>
    </source>
</evidence>
<dbReference type="GO" id="GO:0008527">
    <property type="term" value="F:taste receptor activity"/>
    <property type="evidence" value="ECO:0007669"/>
    <property type="project" value="InterPro"/>
</dbReference>
<dbReference type="GO" id="GO:0005886">
    <property type="term" value="C:plasma membrane"/>
    <property type="evidence" value="ECO:0007669"/>
    <property type="project" value="UniProtKB-SubCell"/>
</dbReference>
<comment type="similarity">
    <text evidence="2">Belongs to the insect chemoreceptor superfamily. Gustatory receptor (GR) family. Gr5a subfamily.</text>
</comment>
<keyword evidence="6 8" id="KW-0472">Membrane</keyword>
<keyword evidence="10" id="KW-1185">Reference proteome</keyword>
<evidence type="ECO:0000256" key="6">
    <source>
        <dbReference type="ARBA" id="ARBA00023136"/>
    </source>
</evidence>
<sequence length="185" mass="21178">MIDKRLSNMGLCKLCIASERYERIIELMEFFDSTMSFTAFCLNLLQFICMLYFLITLQDLDKSSAPKHVFSATIGLIGFLSLSISASDVNEADKMAKRTNCKLYKQEWKLHKQKCSSEWIPPHFTEQAFQLSGWGFFVFTRNFILSTFGSLLTFSLLLLQLDDSLVPSQMDTMAKNNSNAIHPLL</sequence>
<dbReference type="InterPro" id="IPR009318">
    <property type="entry name" value="Gustatory_rcpt"/>
</dbReference>
<organism evidence="9 10">
    <name type="scientific">Nephila pilipes</name>
    <name type="common">Giant wood spider</name>
    <name type="synonym">Nephila maculata</name>
    <dbReference type="NCBI Taxonomy" id="299642"/>
    <lineage>
        <taxon>Eukaryota</taxon>
        <taxon>Metazoa</taxon>
        <taxon>Ecdysozoa</taxon>
        <taxon>Arthropoda</taxon>
        <taxon>Chelicerata</taxon>
        <taxon>Arachnida</taxon>
        <taxon>Araneae</taxon>
        <taxon>Araneomorphae</taxon>
        <taxon>Entelegynae</taxon>
        <taxon>Araneoidea</taxon>
        <taxon>Nephilidae</taxon>
        <taxon>Nephila</taxon>
    </lineage>
</organism>